<sequence>MDKKMPQYLTAPYQLLWFEPDDLGIMVVGYMLAMIFGGIFWVVMIAAPVAYGKIKRRYPRGFLRHMFYVAGWTDLRGYPSYYEEEFFE</sequence>
<feature type="transmembrane region" description="Helical" evidence="1">
    <location>
        <begin position="23"/>
        <end position="51"/>
    </location>
</feature>
<dbReference type="STRING" id="29542.A6070_10990"/>
<dbReference type="EMBL" id="CP015518">
    <property type="protein sequence ID" value="APG23993.1"/>
    <property type="molecule type" value="Genomic_DNA"/>
</dbReference>
<evidence type="ECO:0000256" key="1">
    <source>
        <dbReference type="SAM" id="Phobius"/>
    </source>
</evidence>
<organism evidence="2 3">
    <name type="scientific">Syntrophotalea acetylenica</name>
    <name type="common">Pelobacter acetylenicus</name>
    <dbReference type="NCBI Taxonomy" id="29542"/>
    <lineage>
        <taxon>Bacteria</taxon>
        <taxon>Pseudomonadati</taxon>
        <taxon>Thermodesulfobacteriota</taxon>
        <taxon>Desulfuromonadia</taxon>
        <taxon>Desulfuromonadales</taxon>
        <taxon>Syntrophotaleaceae</taxon>
        <taxon>Syntrophotalea</taxon>
    </lineage>
</organism>
<dbReference type="KEGG" id="pace:A6070_10990"/>
<dbReference type="GO" id="GO:0019867">
    <property type="term" value="C:outer membrane"/>
    <property type="evidence" value="ECO:0007669"/>
    <property type="project" value="InterPro"/>
</dbReference>
<keyword evidence="3" id="KW-1185">Reference proteome</keyword>
<name>A0A1L3GDH3_SYNAC</name>
<keyword evidence="1" id="KW-0812">Transmembrane</keyword>
<dbReference type="AlphaFoldDB" id="A0A1L3GDH3"/>
<dbReference type="OrthoDB" id="7570155at2"/>
<proteinExistence type="predicted"/>
<evidence type="ECO:0000313" key="3">
    <source>
        <dbReference type="Proteomes" id="UP000182264"/>
    </source>
</evidence>
<gene>
    <name evidence="2" type="ORF">A7E75_02370</name>
</gene>
<keyword evidence="1" id="KW-1133">Transmembrane helix</keyword>
<dbReference type="Proteomes" id="UP000182264">
    <property type="component" value="Chromosome"/>
</dbReference>
<protein>
    <submittedName>
        <fullName evidence="2">Conjugal transfer protein TraL</fullName>
    </submittedName>
</protein>
<keyword evidence="1" id="KW-0472">Membrane</keyword>
<accession>A0A1L3GDH3</accession>
<reference evidence="2 3" key="1">
    <citation type="journal article" date="2017" name="Genome Announc.">
        <title>Complete Genome Sequences of Two Acetylene-Fermenting Pelobacter acetylenicus Strains.</title>
        <authorList>
            <person name="Sutton J.M."/>
            <person name="Baesman S.M."/>
            <person name="Fierst J.L."/>
            <person name="Poret-Peterson A.T."/>
            <person name="Oremland R.S."/>
            <person name="Dunlap D.S."/>
            <person name="Akob D.M."/>
        </authorList>
    </citation>
    <scope>NUCLEOTIDE SEQUENCE [LARGE SCALE GENOMIC DNA]</scope>
    <source>
        <strain evidence="2 3">DSM 3247</strain>
    </source>
</reference>
<dbReference type="RefSeq" id="WP_072285809.1">
    <property type="nucleotide sequence ID" value="NZ_CP015455.1"/>
</dbReference>
<dbReference type="Pfam" id="PF07178">
    <property type="entry name" value="TraL"/>
    <property type="match status" value="1"/>
</dbReference>
<evidence type="ECO:0000313" key="2">
    <source>
        <dbReference type="EMBL" id="APG23993.1"/>
    </source>
</evidence>
<dbReference type="InterPro" id="IPR009838">
    <property type="entry name" value="T4SS_TraL"/>
</dbReference>